<dbReference type="GO" id="GO:0005484">
    <property type="term" value="F:SNAP receptor activity"/>
    <property type="evidence" value="ECO:0007669"/>
    <property type="project" value="TreeGrafter"/>
</dbReference>
<dbReference type="GO" id="GO:0016082">
    <property type="term" value="P:synaptic vesicle priming"/>
    <property type="evidence" value="ECO:0007669"/>
    <property type="project" value="TreeGrafter"/>
</dbReference>
<evidence type="ECO:0000313" key="3">
    <source>
        <dbReference type="Proteomes" id="UP000410492"/>
    </source>
</evidence>
<dbReference type="AlphaFoldDB" id="A0A653C4T8"/>
<gene>
    <name evidence="2" type="ORF">CALMAC_LOCUS6136</name>
</gene>
<dbReference type="Proteomes" id="UP000410492">
    <property type="component" value="Unassembled WGS sequence"/>
</dbReference>
<dbReference type="OrthoDB" id="19261at2759"/>
<dbReference type="GO" id="GO:0005886">
    <property type="term" value="C:plasma membrane"/>
    <property type="evidence" value="ECO:0007669"/>
    <property type="project" value="TreeGrafter"/>
</dbReference>
<protein>
    <recommendedName>
        <fullName evidence="4">Synaptosomal-associated protein 25</fullName>
    </recommendedName>
</protein>
<dbReference type="SUPFAM" id="SSF58038">
    <property type="entry name" value="SNARE fusion complex"/>
    <property type="match status" value="1"/>
</dbReference>
<feature type="region of interest" description="Disordered" evidence="1">
    <location>
        <begin position="1"/>
        <end position="30"/>
    </location>
</feature>
<reference evidence="2 3" key="1">
    <citation type="submission" date="2019-01" db="EMBL/GenBank/DDBJ databases">
        <authorList>
            <person name="Sayadi A."/>
        </authorList>
    </citation>
    <scope>NUCLEOTIDE SEQUENCE [LARGE SCALE GENOMIC DNA]</scope>
</reference>
<keyword evidence="3" id="KW-1185">Reference proteome</keyword>
<dbReference type="PANTHER" id="PTHR19305:SF14">
    <property type="entry name" value="SYNAPTOSOMAL-ASSOCIATED PROTEIN-RELATED"/>
    <property type="match status" value="1"/>
</dbReference>
<dbReference type="GO" id="GO:0019905">
    <property type="term" value="F:syntaxin binding"/>
    <property type="evidence" value="ECO:0007669"/>
    <property type="project" value="TreeGrafter"/>
</dbReference>
<evidence type="ECO:0000256" key="1">
    <source>
        <dbReference type="SAM" id="MobiDB-lite"/>
    </source>
</evidence>
<organism evidence="2 3">
    <name type="scientific">Callosobruchus maculatus</name>
    <name type="common">Southern cowpea weevil</name>
    <name type="synonym">Pulse bruchid</name>
    <dbReference type="NCBI Taxonomy" id="64391"/>
    <lineage>
        <taxon>Eukaryota</taxon>
        <taxon>Metazoa</taxon>
        <taxon>Ecdysozoa</taxon>
        <taxon>Arthropoda</taxon>
        <taxon>Hexapoda</taxon>
        <taxon>Insecta</taxon>
        <taxon>Pterygota</taxon>
        <taxon>Neoptera</taxon>
        <taxon>Endopterygota</taxon>
        <taxon>Coleoptera</taxon>
        <taxon>Polyphaga</taxon>
        <taxon>Cucujiformia</taxon>
        <taxon>Chrysomeloidea</taxon>
        <taxon>Chrysomelidae</taxon>
        <taxon>Bruchinae</taxon>
        <taxon>Bruchini</taxon>
        <taxon>Callosobruchus</taxon>
    </lineage>
</organism>
<evidence type="ECO:0000313" key="2">
    <source>
        <dbReference type="EMBL" id="VEN42763.1"/>
    </source>
</evidence>
<proteinExistence type="predicted"/>
<accession>A0A653C4T8</accession>
<dbReference type="GO" id="GO:0098793">
    <property type="term" value="C:presynapse"/>
    <property type="evidence" value="ECO:0007669"/>
    <property type="project" value="GOC"/>
</dbReference>
<dbReference type="Gene3D" id="1.20.5.110">
    <property type="match status" value="1"/>
</dbReference>
<dbReference type="GO" id="GO:0031201">
    <property type="term" value="C:SNARE complex"/>
    <property type="evidence" value="ECO:0007669"/>
    <property type="project" value="TreeGrafter"/>
</dbReference>
<feature type="non-terminal residue" evidence="2">
    <location>
        <position position="59"/>
    </location>
</feature>
<sequence length="59" mass="6452">MPAPAPAENGVPRTELQELQLKSQQVTDESLESTRRMLALCEESKEAGIRTLVALDDQG</sequence>
<evidence type="ECO:0008006" key="4">
    <source>
        <dbReference type="Google" id="ProtNLM"/>
    </source>
</evidence>
<dbReference type="GO" id="GO:0031629">
    <property type="term" value="P:synaptic vesicle fusion to presynaptic active zone membrane"/>
    <property type="evidence" value="ECO:0007669"/>
    <property type="project" value="TreeGrafter"/>
</dbReference>
<name>A0A653C4T8_CALMS</name>
<dbReference type="PANTHER" id="PTHR19305">
    <property type="entry name" value="SYNAPTOSOMAL ASSOCIATED PROTEIN"/>
    <property type="match status" value="1"/>
</dbReference>
<dbReference type="EMBL" id="CAACVG010006958">
    <property type="protein sequence ID" value="VEN42763.1"/>
    <property type="molecule type" value="Genomic_DNA"/>
</dbReference>